<dbReference type="Pfam" id="PF00005">
    <property type="entry name" value="ABC_tran"/>
    <property type="match status" value="1"/>
</dbReference>
<dbReference type="PANTHER" id="PTHR42788">
    <property type="entry name" value="TAURINE IMPORT ATP-BINDING PROTEIN-RELATED"/>
    <property type="match status" value="1"/>
</dbReference>
<evidence type="ECO:0000313" key="7">
    <source>
        <dbReference type="Proteomes" id="UP000192917"/>
    </source>
</evidence>
<reference evidence="6 7" key="1">
    <citation type="submission" date="2017-04" db="EMBL/GenBank/DDBJ databases">
        <authorList>
            <person name="Afonso C.L."/>
            <person name="Miller P.J."/>
            <person name="Scott M.A."/>
            <person name="Spackman E."/>
            <person name="Goraichik I."/>
            <person name="Dimitrov K.M."/>
            <person name="Suarez D.L."/>
            <person name="Swayne D.E."/>
        </authorList>
    </citation>
    <scope>NUCLEOTIDE SEQUENCE [LARGE SCALE GENOMIC DNA]</scope>
    <source>
        <strain evidence="6 7">USBA 355</strain>
    </source>
</reference>
<organism evidence="6 7">
    <name type="scientific">Tistlia consotensis USBA 355</name>
    <dbReference type="NCBI Taxonomy" id="560819"/>
    <lineage>
        <taxon>Bacteria</taxon>
        <taxon>Pseudomonadati</taxon>
        <taxon>Pseudomonadota</taxon>
        <taxon>Alphaproteobacteria</taxon>
        <taxon>Rhodospirillales</taxon>
        <taxon>Rhodovibrionaceae</taxon>
        <taxon>Tistlia</taxon>
    </lineage>
</organism>
<name>A0A1Y6BYQ7_9PROT</name>
<dbReference type="SUPFAM" id="SSF52540">
    <property type="entry name" value="P-loop containing nucleoside triphosphate hydrolases"/>
    <property type="match status" value="1"/>
</dbReference>
<dbReference type="SMART" id="SM00382">
    <property type="entry name" value="AAA"/>
    <property type="match status" value="1"/>
</dbReference>
<dbReference type="AlphaFoldDB" id="A0A1Y6BYQ7"/>
<comment type="similarity">
    <text evidence="1">Belongs to the ABC transporter superfamily.</text>
</comment>
<evidence type="ECO:0000313" key="6">
    <source>
        <dbReference type="EMBL" id="SMF24888.1"/>
    </source>
</evidence>
<evidence type="ECO:0000259" key="5">
    <source>
        <dbReference type="PROSITE" id="PS50893"/>
    </source>
</evidence>
<evidence type="ECO:0000256" key="3">
    <source>
        <dbReference type="ARBA" id="ARBA00022741"/>
    </source>
</evidence>
<dbReference type="InterPro" id="IPR027417">
    <property type="entry name" value="P-loop_NTPase"/>
</dbReference>
<gene>
    <name evidence="6" type="ORF">SAMN05428998_108106</name>
</gene>
<dbReference type="GO" id="GO:0005524">
    <property type="term" value="F:ATP binding"/>
    <property type="evidence" value="ECO:0007669"/>
    <property type="project" value="UniProtKB-KW"/>
</dbReference>
<dbReference type="PANTHER" id="PTHR42788:SF13">
    <property type="entry name" value="ALIPHATIC SULFONATES IMPORT ATP-BINDING PROTEIN SSUB"/>
    <property type="match status" value="1"/>
</dbReference>
<accession>A0A1Y6BYQ7</accession>
<sequence>MAVPAENTPAAPASAPPAIAFEGVTIRFATPSGEIHTVMSEVDLAVEEGTFVALVGPSGCGKSTLLNAAAGLLFPPAGTVRVFGETLTGINPHAAYLFQQDALLPWRTVLDNVCLGLTFRKVPKARAAAEARRWLKRVGLAAFEDRFPHQLSGGMRKRVAIAQAWIVNPRLLLMDEPFGALDVQTRQIMENELLELWQETRKTVLFITHDLEEAIALADRVVVLSTGPARIKGDYAIDLKRPRDVAEIRLDPAFNALYKRIWADLRDEVLKQEEGAHGA</sequence>
<dbReference type="Proteomes" id="UP000192917">
    <property type="component" value="Unassembled WGS sequence"/>
</dbReference>
<evidence type="ECO:0000256" key="2">
    <source>
        <dbReference type="ARBA" id="ARBA00022448"/>
    </source>
</evidence>
<dbReference type="InterPro" id="IPR050166">
    <property type="entry name" value="ABC_transporter_ATP-bind"/>
</dbReference>
<keyword evidence="4 6" id="KW-0067">ATP-binding</keyword>
<protein>
    <submittedName>
        <fullName evidence="6">NitT/TauT family transport system ATP-binding protein</fullName>
    </submittedName>
</protein>
<dbReference type="Gene3D" id="3.40.50.300">
    <property type="entry name" value="P-loop containing nucleotide triphosphate hydrolases"/>
    <property type="match status" value="1"/>
</dbReference>
<dbReference type="PROSITE" id="PS00211">
    <property type="entry name" value="ABC_TRANSPORTER_1"/>
    <property type="match status" value="1"/>
</dbReference>
<dbReference type="PROSITE" id="PS50893">
    <property type="entry name" value="ABC_TRANSPORTER_2"/>
    <property type="match status" value="1"/>
</dbReference>
<dbReference type="InterPro" id="IPR003439">
    <property type="entry name" value="ABC_transporter-like_ATP-bd"/>
</dbReference>
<dbReference type="InterPro" id="IPR017871">
    <property type="entry name" value="ABC_transporter-like_CS"/>
</dbReference>
<dbReference type="InterPro" id="IPR003593">
    <property type="entry name" value="AAA+_ATPase"/>
</dbReference>
<keyword evidence="2" id="KW-0813">Transport</keyword>
<evidence type="ECO:0000256" key="1">
    <source>
        <dbReference type="ARBA" id="ARBA00005417"/>
    </source>
</evidence>
<feature type="domain" description="ABC transporter" evidence="5">
    <location>
        <begin position="19"/>
        <end position="251"/>
    </location>
</feature>
<dbReference type="GO" id="GO:0016887">
    <property type="term" value="F:ATP hydrolysis activity"/>
    <property type="evidence" value="ECO:0007669"/>
    <property type="project" value="InterPro"/>
</dbReference>
<keyword evidence="3" id="KW-0547">Nucleotide-binding</keyword>
<evidence type="ECO:0000256" key="4">
    <source>
        <dbReference type="ARBA" id="ARBA00022840"/>
    </source>
</evidence>
<dbReference type="CDD" id="cd03293">
    <property type="entry name" value="ABC_NrtD_SsuB_transporters"/>
    <property type="match status" value="1"/>
</dbReference>
<dbReference type="RefSeq" id="WP_085122994.1">
    <property type="nucleotide sequence ID" value="NZ_FWZX01000008.1"/>
</dbReference>
<keyword evidence="7" id="KW-1185">Reference proteome</keyword>
<dbReference type="STRING" id="560819.SAMN05428998_108106"/>
<dbReference type="EMBL" id="FWZX01000008">
    <property type="protein sequence ID" value="SMF24888.1"/>
    <property type="molecule type" value="Genomic_DNA"/>
</dbReference>
<proteinExistence type="inferred from homology"/>